<dbReference type="InterPro" id="IPR012870">
    <property type="entry name" value="DUF1666"/>
</dbReference>
<sequence length="169" mass="19882">MVLIPEEESCAEEEEEEEGQEINVLLFCKLLRSHNSSKAYFQESDITLPLPFSEKLEEPETEHLQQPENPACCNHSAELFQQLQILLLRFIETEPLEQEFMLVQGMPCVNCSRFPTQKVWIERYRRNVIRLCGLAPDLLRIFESSILNSHLFLKMDKKKQYNARYLFGN</sequence>
<organism evidence="1 2">
    <name type="scientific">Populus euphratica</name>
    <name type="common">Euphrates poplar</name>
    <dbReference type="NCBI Taxonomy" id="75702"/>
    <lineage>
        <taxon>Eukaryota</taxon>
        <taxon>Viridiplantae</taxon>
        <taxon>Streptophyta</taxon>
        <taxon>Embryophyta</taxon>
        <taxon>Tracheophyta</taxon>
        <taxon>Spermatophyta</taxon>
        <taxon>Magnoliopsida</taxon>
        <taxon>eudicotyledons</taxon>
        <taxon>Gunneridae</taxon>
        <taxon>Pentapetalae</taxon>
        <taxon>rosids</taxon>
        <taxon>fabids</taxon>
        <taxon>Malpighiales</taxon>
        <taxon>Salicaceae</taxon>
        <taxon>Saliceae</taxon>
        <taxon>Populus</taxon>
    </lineage>
</organism>
<keyword evidence="1" id="KW-1185">Reference proteome</keyword>
<proteinExistence type="predicted"/>
<reference evidence="2" key="1">
    <citation type="submission" date="2025-08" db="UniProtKB">
        <authorList>
            <consortium name="RefSeq"/>
        </authorList>
    </citation>
    <scope>IDENTIFICATION</scope>
</reference>
<dbReference type="Proteomes" id="UP000694918">
    <property type="component" value="Unplaced"/>
</dbReference>
<gene>
    <name evidence="2" type="primary">LOC105107436</name>
</gene>
<dbReference type="Pfam" id="PF07891">
    <property type="entry name" value="DUF1666"/>
    <property type="match status" value="1"/>
</dbReference>
<evidence type="ECO:0000313" key="1">
    <source>
        <dbReference type="Proteomes" id="UP000694918"/>
    </source>
</evidence>
<protein>
    <submittedName>
        <fullName evidence="2">Uncharacterized protein LOC105107436</fullName>
    </submittedName>
</protein>
<evidence type="ECO:0000313" key="2">
    <source>
        <dbReference type="RefSeq" id="XP_010999663.1"/>
    </source>
</evidence>
<name>A0AAJ6SVB3_POPEU</name>
<dbReference type="RefSeq" id="XP_010999663.1">
    <property type="nucleotide sequence ID" value="XM_011001361.1"/>
</dbReference>
<dbReference type="PANTHER" id="PTHR46702:SF1">
    <property type="entry name" value="DUF1666 FAMILY PROTEIN (DUF1666)"/>
    <property type="match status" value="1"/>
</dbReference>
<dbReference type="KEGG" id="peu:105107436"/>
<dbReference type="GeneID" id="105107436"/>
<dbReference type="AlphaFoldDB" id="A0AAJ6SVB3"/>
<dbReference type="PANTHER" id="PTHR46702">
    <property type="entry name" value="DNA LIGASE (DUF1666)-RELATED"/>
    <property type="match status" value="1"/>
</dbReference>
<accession>A0AAJ6SVB3</accession>